<sequence length="327" mass="36117">MPFPQFDRSRLSILPLEQRVHDVNLNEVLLDPSGPASEFSHPALPQLAMAVVDARRKRDATVLMMYGAHVIRTGNALYMIELMKRGLVTHFATNGAGSIHDFELAMIGRTCESVAKYISEGQFGLWRETGLINDAIRQGATEGLGWGEALGRYIWENNFPYRESSVLAMGYRLGVPVTVHIGVGNDIIHEHPNCDGAAMGACSYTDFLIYAQSVTGLEHGVFLNFGSAVAGPEVYLKALAMARNVAKQEGRDIRHFHTAVFDLMPIDERDGYHATPPKTDPRYYFRPWKTILARTVADGGVSFYVQGEHRETVPNLAKQILALDGAG</sequence>
<proteinExistence type="predicted"/>
<name>A0A212JUV1_9FIRM</name>
<organism evidence="1">
    <name type="scientific">uncultured Eubacteriales bacterium</name>
    <dbReference type="NCBI Taxonomy" id="172733"/>
    <lineage>
        <taxon>Bacteria</taxon>
        <taxon>Bacillati</taxon>
        <taxon>Bacillota</taxon>
        <taxon>Clostridia</taxon>
        <taxon>Eubacteriales</taxon>
        <taxon>environmental samples</taxon>
    </lineage>
</organism>
<protein>
    <submittedName>
        <fullName evidence="1">Uncharacterized protein</fullName>
    </submittedName>
</protein>
<accession>A0A212JUV1</accession>
<dbReference type="AlphaFoldDB" id="A0A212JUV1"/>
<evidence type="ECO:0000313" key="1">
    <source>
        <dbReference type="EMBL" id="SBW03234.1"/>
    </source>
</evidence>
<dbReference type="Gene3D" id="3.40.50.10690">
    <property type="entry name" value="putative lor/sdh protein like domains"/>
    <property type="match status" value="1"/>
</dbReference>
<dbReference type="EMBL" id="FLUN01000001">
    <property type="protein sequence ID" value="SBW03234.1"/>
    <property type="molecule type" value="Genomic_DNA"/>
</dbReference>
<gene>
    <name evidence="1" type="ORF">KL86CLO1_11753</name>
</gene>
<reference evidence="1" key="1">
    <citation type="submission" date="2016-04" db="EMBL/GenBank/DDBJ databases">
        <authorList>
            <person name="Evans L.H."/>
            <person name="Alamgir A."/>
            <person name="Owens N."/>
            <person name="Weber N.D."/>
            <person name="Virtaneva K."/>
            <person name="Barbian K."/>
            <person name="Babar A."/>
            <person name="Rosenke K."/>
        </authorList>
    </citation>
    <scope>NUCLEOTIDE SEQUENCE</scope>
    <source>
        <strain evidence="1">86</strain>
    </source>
</reference>